<gene>
    <name evidence="3" type="primary">LOC113471143</name>
</gene>
<feature type="compositionally biased region" description="Basic and acidic residues" evidence="1">
    <location>
        <begin position="128"/>
        <end position="138"/>
    </location>
</feature>
<protein>
    <submittedName>
        <fullName evidence="3">Uncharacterized protein LOC113471143</fullName>
    </submittedName>
</protein>
<proteinExistence type="predicted"/>
<dbReference type="AlphaFoldDB" id="A0A3Q0JBQ7"/>
<accession>A0A3Q0JBQ7</accession>
<keyword evidence="2" id="KW-1185">Reference proteome</keyword>
<name>A0A3Q0JBQ7_DIACI</name>
<sequence>MANQSTTPTRNYTAKENAKKCLDIILKYSKTVKKNKEYIAHPQSMLKDDLKREFGCKTDDAVGRDRRMTGKIMGNDESIPSIKSKEINDFIEKYICYDSLNQSSNTNIITLNHDEFIRLKAGGSAMSKPDDNDNENNRTNRKSMKRQVIVESCSGGQIKLKNTQVEVGTQNNNGFSLQSNNKDNEKFVPCNVQSFDKDNNQMQELKMNKYRDMNEMSLAINRKEMKDSYTEGKMDQPSRRKTSLLRMKSPNNSESASNKHISFATKNELFEISSDKLKSDYSTGVNDREGSSQRRGTKTKLTIVEFDNIFNTELKKRRGRVSNANAAQSGLRHNPCSTSHIHLEPTSTVKTTLIHSAVTGLPNDILFNEDYELMNAIDKFIQAENACKFEEALRAAEIAAKLAPPGYEEEAAASAARNYQFQCDKLENFNTIQIDKKKKPIEIISYVGSTNNNK</sequence>
<dbReference type="Proteomes" id="UP000079169">
    <property type="component" value="Unplaced"/>
</dbReference>
<evidence type="ECO:0000313" key="3">
    <source>
        <dbReference type="RefSeq" id="XP_026685874.1"/>
    </source>
</evidence>
<feature type="compositionally biased region" description="Polar residues" evidence="1">
    <location>
        <begin position="249"/>
        <end position="260"/>
    </location>
</feature>
<feature type="compositionally biased region" description="Basic and acidic residues" evidence="1">
    <location>
        <begin position="224"/>
        <end position="238"/>
    </location>
</feature>
<reference evidence="3" key="1">
    <citation type="submission" date="2025-08" db="UniProtKB">
        <authorList>
            <consortium name="RefSeq"/>
        </authorList>
    </citation>
    <scope>IDENTIFICATION</scope>
</reference>
<evidence type="ECO:0000313" key="2">
    <source>
        <dbReference type="Proteomes" id="UP000079169"/>
    </source>
</evidence>
<dbReference type="RefSeq" id="XP_026685874.1">
    <property type="nucleotide sequence ID" value="XM_026830073.1"/>
</dbReference>
<organism evidence="2 3">
    <name type="scientific">Diaphorina citri</name>
    <name type="common">Asian citrus psyllid</name>
    <dbReference type="NCBI Taxonomy" id="121845"/>
    <lineage>
        <taxon>Eukaryota</taxon>
        <taxon>Metazoa</taxon>
        <taxon>Ecdysozoa</taxon>
        <taxon>Arthropoda</taxon>
        <taxon>Hexapoda</taxon>
        <taxon>Insecta</taxon>
        <taxon>Pterygota</taxon>
        <taxon>Neoptera</taxon>
        <taxon>Paraneoptera</taxon>
        <taxon>Hemiptera</taxon>
        <taxon>Sternorrhyncha</taxon>
        <taxon>Psylloidea</taxon>
        <taxon>Psyllidae</taxon>
        <taxon>Diaphorininae</taxon>
        <taxon>Diaphorina</taxon>
    </lineage>
</organism>
<evidence type="ECO:0000256" key="1">
    <source>
        <dbReference type="SAM" id="MobiDB-lite"/>
    </source>
</evidence>
<dbReference type="GeneID" id="113471143"/>
<dbReference type="KEGG" id="dci:113471143"/>
<feature type="region of interest" description="Disordered" evidence="1">
    <location>
        <begin position="123"/>
        <end position="142"/>
    </location>
</feature>
<dbReference type="PaxDb" id="121845-A0A3Q0JBQ7"/>
<feature type="region of interest" description="Disordered" evidence="1">
    <location>
        <begin position="224"/>
        <end position="260"/>
    </location>
</feature>